<accession>A0A1H5MZD5</accession>
<name>A0A1H5MZD5_9ACTN</name>
<feature type="region of interest" description="Disordered" evidence="1">
    <location>
        <begin position="1"/>
        <end position="51"/>
    </location>
</feature>
<organism evidence="2 3">
    <name type="scientific">Jiangella alba</name>
    <dbReference type="NCBI Taxonomy" id="561176"/>
    <lineage>
        <taxon>Bacteria</taxon>
        <taxon>Bacillati</taxon>
        <taxon>Actinomycetota</taxon>
        <taxon>Actinomycetes</taxon>
        <taxon>Jiangellales</taxon>
        <taxon>Jiangellaceae</taxon>
        <taxon>Jiangella</taxon>
    </lineage>
</organism>
<evidence type="ECO:0000256" key="1">
    <source>
        <dbReference type="SAM" id="MobiDB-lite"/>
    </source>
</evidence>
<dbReference type="RefSeq" id="WP_216094494.1">
    <property type="nucleotide sequence ID" value="NZ_FNUC01000003.1"/>
</dbReference>
<dbReference type="EMBL" id="FNUC01000003">
    <property type="protein sequence ID" value="SEE94684.1"/>
    <property type="molecule type" value="Genomic_DNA"/>
</dbReference>
<dbReference type="AlphaFoldDB" id="A0A1H5MZD5"/>
<dbReference type="Proteomes" id="UP000181980">
    <property type="component" value="Unassembled WGS sequence"/>
</dbReference>
<reference evidence="3" key="1">
    <citation type="submission" date="2016-10" db="EMBL/GenBank/DDBJ databases">
        <authorList>
            <person name="Varghese N."/>
            <person name="Submissions S."/>
        </authorList>
    </citation>
    <scope>NUCLEOTIDE SEQUENCE [LARGE SCALE GENOMIC DNA]</scope>
    <source>
        <strain evidence="3">DSM 45237</strain>
    </source>
</reference>
<feature type="region of interest" description="Disordered" evidence="1">
    <location>
        <begin position="148"/>
        <end position="170"/>
    </location>
</feature>
<evidence type="ECO:0000313" key="3">
    <source>
        <dbReference type="Proteomes" id="UP000181980"/>
    </source>
</evidence>
<sequence>MPEPTEPNEPHRAEPSPGDFEIGGPDDAGASTRHEADEPSGPFAESPSPAQPLNWRTLSADEAEQEWLALNEWVHWLRREFGLSAAIIPPYWHRHPELVWELSALHQRWLAAYDPYQDPSAPLVWMAEFATARQRLHDWVSISGTRLDRDRPTRQTSWPGEDVPPIEAESRITNREDDFVHFVLDDVERRRHAEAAFLRDQPTEP</sequence>
<protein>
    <recommendedName>
        <fullName evidence="4">DUF4913 domain-containing protein</fullName>
    </recommendedName>
</protein>
<keyword evidence="3" id="KW-1185">Reference proteome</keyword>
<gene>
    <name evidence="2" type="ORF">SAMN04488561_3569</name>
</gene>
<evidence type="ECO:0008006" key="4">
    <source>
        <dbReference type="Google" id="ProtNLM"/>
    </source>
</evidence>
<dbReference type="STRING" id="561176.SAMN04488561_3569"/>
<proteinExistence type="predicted"/>
<evidence type="ECO:0000313" key="2">
    <source>
        <dbReference type="EMBL" id="SEE94684.1"/>
    </source>
</evidence>